<keyword evidence="1" id="KW-0472">Membrane</keyword>
<reference evidence="2 3" key="1">
    <citation type="journal article" date="2021" name="Commun. Biol.">
        <title>The genome of Shorea leprosula (Dipterocarpaceae) highlights the ecological relevance of drought in aseasonal tropical rainforests.</title>
        <authorList>
            <person name="Ng K.K.S."/>
            <person name="Kobayashi M.J."/>
            <person name="Fawcett J.A."/>
            <person name="Hatakeyama M."/>
            <person name="Paape T."/>
            <person name="Ng C.H."/>
            <person name="Ang C.C."/>
            <person name="Tnah L.H."/>
            <person name="Lee C.T."/>
            <person name="Nishiyama T."/>
            <person name="Sese J."/>
            <person name="O'Brien M.J."/>
            <person name="Copetti D."/>
            <person name="Mohd Noor M.I."/>
            <person name="Ong R.C."/>
            <person name="Putra M."/>
            <person name="Sireger I.Z."/>
            <person name="Indrioko S."/>
            <person name="Kosugi Y."/>
            <person name="Izuno A."/>
            <person name="Isagi Y."/>
            <person name="Lee S.L."/>
            <person name="Shimizu K.K."/>
        </authorList>
    </citation>
    <scope>NUCLEOTIDE SEQUENCE [LARGE SCALE GENOMIC DNA]</scope>
    <source>
        <strain evidence="2">214</strain>
    </source>
</reference>
<protein>
    <recommendedName>
        <fullName evidence="4">Photosystem II protein I</fullName>
    </recommendedName>
</protein>
<proteinExistence type="predicted"/>
<keyword evidence="1" id="KW-1133">Transmembrane helix</keyword>
<accession>A0AAV5LZM2</accession>
<organism evidence="2 3">
    <name type="scientific">Rubroshorea leprosula</name>
    <dbReference type="NCBI Taxonomy" id="152421"/>
    <lineage>
        <taxon>Eukaryota</taxon>
        <taxon>Viridiplantae</taxon>
        <taxon>Streptophyta</taxon>
        <taxon>Embryophyta</taxon>
        <taxon>Tracheophyta</taxon>
        <taxon>Spermatophyta</taxon>
        <taxon>Magnoliopsida</taxon>
        <taxon>eudicotyledons</taxon>
        <taxon>Gunneridae</taxon>
        <taxon>Pentapetalae</taxon>
        <taxon>rosids</taxon>
        <taxon>malvids</taxon>
        <taxon>Malvales</taxon>
        <taxon>Dipterocarpaceae</taxon>
        <taxon>Rubroshorea</taxon>
    </lineage>
</organism>
<evidence type="ECO:0008006" key="4">
    <source>
        <dbReference type="Google" id="ProtNLM"/>
    </source>
</evidence>
<comment type="caution">
    <text evidence="2">The sequence shown here is derived from an EMBL/GenBank/DDBJ whole genome shotgun (WGS) entry which is preliminary data.</text>
</comment>
<keyword evidence="3" id="KW-1185">Reference proteome</keyword>
<dbReference type="EMBL" id="BPVZ01000156">
    <property type="protein sequence ID" value="GKV42168.1"/>
    <property type="molecule type" value="Genomic_DNA"/>
</dbReference>
<sequence>MNGNQRLFCLFYVFIAENEKIVFLGCVWSGFDLTRFS</sequence>
<feature type="transmembrane region" description="Helical" evidence="1">
    <location>
        <begin position="7"/>
        <end position="31"/>
    </location>
</feature>
<dbReference type="AlphaFoldDB" id="A0AAV5LZM2"/>
<gene>
    <name evidence="2" type="ORF">SLEP1_g49605</name>
</gene>
<evidence type="ECO:0000256" key="1">
    <source>
        <dbReference type="SAM" id="Phobius"/>
    </source>
</evidence>
<evidence type="ECO:0000313" key="2">
    <source>
        <dbReference type="EMBL" id="GKV42168.1"/>
    </source>
</evidence>
<evidence type="ECO:0000313" key="3">
    <source>
        <dbReference type="Proteomes" id="UP001054252"/>
    </source>
</evidence>
<name>A0AAV5LZM2_9ROSI</name>
<keyword evidence="1" id="KW-0812">Transmembrane</keyword>
<dbReference type="Proteomes" id="UP001054252">
    <property type="component" value="Unassembled WGS sequence"/>
</dbReference>